<dbReference type="Proteomes" id="UP000052982">
    <property type="component" value="Unassembled WGS sequence"/>
</dbReference>
<dbReference type="SMART" id="SM00900">
    <property type="entry name" value="FMN_bind"/>
    <property type="match status" value="2"/>
</dbReference>
<dbReference type="InterPro" id="IPR007329">
    <property type="entry name" value="FMN-bd"/>
</dbReference>
<feature type="compositionally biased region" description="Low complexity" evidence="1">
    <location>
        <begin position="135"/>
        <end position="147"/>
    </location>
</feature>
<evidence type="ECO:0000313" key="3">
    <source>
        <dbReference type="EMBL" id="KUN89354.1"/>
    </source>
</evidence>
<gene>
    <name evidence="3" type="ORF">AQJ64_01390</name>
</gene>
<dbReference type="Gene3D" id="3.90.1010.20">
    <property type="match status" value="2"/>
</dbReference>
<comment type="caution">
    <text evidence="3">The sequence shown here is derived from an EMBL/GenBank/DDBJ whole genome shotgun (WGS) entry which is preliminary data.</text>
</comment>
<feature type="region of interest" description="Disordered" evidence="1">
    <location>
        <begin position="26"/>
        <end position="53"/>
    </location>
</feature>
<proteinExistence type="predicted"/>
<name>A0A117RGD6_9ACTN</name>
<evidence type="ECO:0000256" key="1">
    <source>
        <dbReference type="SAM" id="MobiDB-lite"/>
    </source>
</evidence>
<dbReference type="GO" id="GO:0016020">
    <property type="term" value="C:membrane"/>
    <property type="evidence" value="ECO:0007669"/>
    <property type="project" value="InterPro"/>
</dbReference>
<keyword evidence="4" id="KW-1185">Reference proteome</keyword>
<dbReference type="OrthoDB" id="8099475at2"/>
<protein>
    <submittedName>
        <fullName evidence="3">FMN-binding protein</fullName>
    </submittedName>
</protein>
<dbReference type="RefSeq" id="WP_055638326.1">
    <property type="nucleotide sequence ID" value="NZ_JBIRRP010000007.1"/>
</dbReference>
<feature type="domain" description="FMN-binding" evidence="2">
    <location>
        <begin position="157"/>
        <end position="230"/>
    </location>
</feature>
<dbReference type="EMBL" id="LMWW01000001">
    <property type="protein sequence ID" value="KUN89354.1"/>
    <property type="molecule type" value="Genomic_DNA"/>
</dbReference>
<accession>A0A117RGD6</accession>
<dbReference type="Pfam" id="PF04205">
    <property type="entry name" value="FMN_bind"/>
    <property type="match status" value="2"/>
</dbReference>
<sequence>MKRAIPVLVLSVAGLIPVWRYEPSTAASSSSSSVAESGTTPSTSASGTTFTGTTVTTEKGDVQVRVTFEGDTITAVKMLKQPNHPQTTAAVPKLISQTLEAQSADIDTVSGATLTSDAYKESLQAAIDEQASSASASPSAAASSSSSRTVSGSTVTTEKGDVQVRVTFEGDTITAVKMLKQPNHPQTTAAVPKLISQTLEAQSADIDTVSGATLTSDGYKESLQAAIDAKG</sequence>
<evidence type="ECO:0000313" key="4">
    <source>
        <dbReference type="Proteomes" id="UP000052982"/>
    </source>
</evidence>
<organism evidence="3 4">
    <name type="scientific">Streptomyces griseoruber</name>
    <dbReference type="NCBI Taxonomy" id="1943"/>
    <lineage>
        <taxon>Bacteria</taxon>
        <taxon>Bacillati</taxon>
        <taxon>Actinomycetota</taxon>
        <taxon>Actinomycetes</taxon>
        <taxon>Kitasatosporales</taxon>
        <taxon>Streptomycetaceae</taxon>
        <taxon>Streptomyces</taxon>
    </lineage>
</organism>
<dbReference type="GO" id="GO:0010181">
    <property type="term" value="F:FMN binding"/>
    <property type="evidence" value="ECO:0007669"/>
    <property type="project" value="InterPro"/>
</dbReference>
<feature type="compositionally biased region" description="Polar residues" evidence="1">
    <location>
        <begin position="148"/>
        <end position="157"/>
    </location>
</feature>
<dbReference type="AlphaFoldDB" id="A0A117RGD6"/>
<dbReference type="STRING" id="1943.AQJ64_01390"/>
<feature type="domain" description="FMN-binding" evidence="2">
    <location>
        <begin position="57"/>
        <end position="130"/>
    </location>
</feature>
<feature type="region of interest" description="Disordered" evidence="1">
    <location>
        <begin position="135"/>
        <end position="157"/>
    </location>
</feature>
<reference evidence="3 4" key="1">
    <citation type="submission" date="2015-10" db="EMBL/GenBank/DDBJ databases">
        <title>Draft genome sequence of Streptomyces griseoruber DSM 40281, type strain for the species Streptomyces griseoruber.</title>
        <authorList>
            <person name="Ruckert C."/>
            <person name="Winkler A."/>
            <person name="Kalinowski J."/>
            <person name="Kampfer P."/>
            <person name="Glaeser S."/>
        </authorList>
    </citation>
    <scope>NUCLEOTIDE SEQUENCE [LARGE SCALE GENOMIC DNA]</scope>
    <source>
        <strain evidence="3 4">DSM 40281</strain>
    </source>
</reference>
<evidence type="ECO:0000259" key="2">
    <source>
        <dbReference type="SMART" id="SM00900"/>
    </source>
</evidence>